<comment type="catalytic activity">
    <reaction evidence="7">
        <text>L-cysteinyl-[prolipoprotein] + a 1,2-diacyl-sn-glycero-3-phospho-(1'-sn-glycerol) = an S-1,2-diacyl-sn-glyceryl-L-cysteinyl-[prolipoprotein] + sn-glycerol 1-phosphate + H(+)</text>
        <dbReference type="Rhea" id="RHEA:56712"/>
        <dbReference type="Rhea" id="RHEA-COMP:14679"/>
        <dbReference type="Rhea" id="RHEA-COMP:14680"/>
        <dbReference type="ChEBI" id="CHEBI:15378"/>
        <dbReference type="ChEBI" id="CHEBI:29950"/>
        <dbReference type="ChEBI" id="CHEBI:57685"/>
        <dbReference type="ChEBI" id="CHEBI:64716"/>
        <dbReference type="ChEBI" id="CHEBI:140658"/>
        <dbReference type="EC" id="2.5.1.145"/>
    </reaction>
</comment>
<evidence type="ECO:0000256" key="6">
    <source>
        <dbReference type="ARBA" id="ARBA00023136"/>
    </source>
</evidence>
<evidence type="ECO:0000256" key="4">
    <source>
        <dbReference type="ARBA" id="ARBA00022692"/>
    </source>
</evidence>
<evidence type="ECO:0000256" key="3">
    <source>
        <dbReference type="ARBA" id="ARBA00022679"/>
    </source>
</evidence>
<evidence type="ECO:0000313" key="9">
    <source>
        <dbReference type="Proteomes" id="UP000176915"/>
    </source>
</evidence>
<organism evidence="8 9">
    <name type="scientific">Candidatus Falkowbacteria bacterium RIFCSPLOWO2_12_FULL_45_13</name>
    <dbReference type="NCBI Taxonomy" id="1797991"/>
    <lineage>
        <taxon>Bacteria</taxon>
        <taxon>Candidatus Falkowiibacteriota</taxon>
    </lineage>
</organism>
<keyword evidence="6 7" id="KW-0472">Membrane</keyword>
<evidence type="ECO:0000256" key="1">
    <source>
        <dbReference type="ARBA" id="ARBA00007150"/>
    </source>
</evidence>
<dbReference type="HAMAP" id="MF_01147">
    <property type="entry name" value="Lgt"/>
    <property type="match status" value="1"/>
</dbReference>
<comment type="function">
    <text evidence="7">Catalyzes the transfer of the diacylglyceryl group from phosphatidylglycerol to the sulfhydryl group of the N-terminal cysteine of a prolipoprotein, the first step in the formation of mature lipoproteins.</text>
</comment>
<dbReference type="PROSITE" id="PS01311">
    <property type="entry name" value="LGT"/>
    <property type="match status" value="1"/>
</dbReference>
<dbReference type="PANTHER" id="PTHR30589:SF0">
    <property type="entry name" value="PHOSPHATIDYLGLYCEROL--PROLIPOPROTEIN DIACYLGLYCERYL TRANSFERASE"/>
    <property type="match status" value="1"/>
</dbReference>
<feature type="binding site" evidence="7">
    <location>
        <position position="141"/>
    </location>
    <ligand>
        <name>a 1,2-diacyl-sn-glycero-3-phospho-(1'-sn-glycerol)</name>
        <dbReference type="ChEBI" id="CHEBI:64716"/>
    </ligand>
</feature>
<keyword evidence="4 7" id="KW-0812">Transmembrane</keyword>
<dbReference type="PANTHER" id="PTHR30589">
    <property type="entry name" value="PROLIPOPROTEIN DIACYLGLYCERYL TRANSFERASE"/>
    <property type="match status" value="1"/>
</dbReference>
<evidence type="ECO:0000256" key="7">
    <source>
        <dbReference type="HAMAP-Rule" id="MF_01147"/>
    </source>
</evidence>
<proteinExistence type="inferred from homology"/>
<dbReference type="UniPathway" id="UPA00664"/>
<dbReference type="GO" id="GO:0005886">
    <property type="term" value="C:plasma membrane"/>
    <property type="evidence" value="ECO:0007669"/>
    <property type="project" value="UniProtKB-SubCell"/>
</dbReference>
<dbReference type="AlphaFoldDB" id="A0A1F5SVT6"/>
<reference evidence="8 9" key="1">
    <citation type="journal article" date="2016" name="Nat. Commun.">
        <title>Thousands of microbial genomes shed light on interconnected biogeochemical processes in an aquifer system.</title>
        <authorList>
            <person name="Anantharaman K."/>
            <person name="Brown C.T."/>
            <person name="Hug L.A."/>
            <person name="Sharon I."/>
            <person name="Castelle C.J."/>
            <person name="Probst A.J."/>
            <person name="Thomas B.C."/>
            <person name="Singh A."/>
            <person name="Wilkins M.J."/>
            <person name="Karaoz U."/>
            <person name="Brodie E.L."/>
            <person name="Williams K.H."/>
            <person name="Hubbard S.S."/>
            <person name="Banfield J.F."/>
        </authorList>
    </citation>
    <scope>NUCLEOTIDE SEQUENCE [LARGE SCALE GENOMIC DNA]</scope>
</reference>
<keyword evidence="8" id="KW-0449">Lipoprotein</keyword>
<dbReference type="GO" id="GO:0042158">
    <property type="term" value="P:lipoprotein biosynthetic process"/>
    <property type="evidence" value="ECO:0007669"/>
    <property type="project" value="UniProtKB-UniRule"/>
</dbReference>
<evidence type="ECO:0000313" key="8">
    <source>
        <dbReference type="EMBL" id="OGF30752.1"/>
    </source>
</evidence>
<keyword evidence="3 7" id="KW-0808">Transferase</keyword>
<keyword evidence="2 7" id="KW-1003">Cell membrane</keyword>
<keyword evidence="5 7" id="KW-1133">Transmembrane helix</keyword>
<evidence type="ECO:0000256" key="5">
    <source>
        <dbReference type="ARBA" id="ARBA00022989"/>
    </source>
</evidence>
<dbReference type="NCBIfam" id="TIGR00544">
    <property type="entry name" value="lgt"/>
    <property type="match status" value="1"/>
</dbReference>
<protein>
    <recommendedName>
        <fullName evidence="7">Phosphatidylglycerol--prolipoprotein diacylglyceryl transferase</fullName>
        <ecNumber evidence="7">2.5.1.145</ecNumber>
    </recommendedName>
</protein>
<evidence type="ECO:0000256" key="2">
    <source>
        <dbReference type="ARBA" id="ARBA00022475"/>
    </source>
</evidence>
<dbReference type="EMBL" id="MFFY01000038">
    <property type="protein sequence ID" value="OGF30752.1"/>
    <property type="molecule type" value="Genomic_DNA"/>
</dbReference>
<dbReference type="Proteomes" id="UP000176915">
    <property type="component" value="Unassembled WGS sequence"/>
</dbReference>
<dbReference type="InterPro" id="IPR001640">
    <property type="entry name" value="Lgt"/>
</dbReference>
<comment type="similarity">
    <text evidence="1 7">Belongs to the Lgt family.</text>
</comment>
<accession>A0A1F5SVT6</accession>
<comment type="caution">
    <text evidence="8">The sequence shown here is derived from an EMBL/GenBank/DDBJ whole genome shotgun (WGS) entry which is preliminary data.</text>
</comment>
<comment type="pathway">
    <text evidence="7">Protein modification; lipoprotein biosynthesis (diacylglyceryl transfer).</text>
</comment>
<comment type="subcellular location">
    <subcellularLocation>
        <location evidence="7">Cell membrane</location>
        <topology evidence="7">Multi-pass membrane protein</topology>
    </subcellularLocation>
</comment>
<dbReference type="Pfam" id="PF01790">
    <property type="entry name" value="LGT"/>
    <property type="match status" value="1"/>
</dbReference>
<gene>
    <name evidence="7" type="primary">lgt</name>
    <name evidence="8" type="ORF">A3H09_03340</name>
</gene>
<dbReference type="EC" id="2.5.1.145" evidence="7"/>
<name>A0A1F5SVT6_9BACT</name>
<dbReference type="GO" id="GO:0008961">
    <property type="term" value="F:phosphatidylglycerol-prolipoprotein diacylglyceryl transferase activity"/>
    <property type="evidence" value="ECO:0007669"/>
    <property type="project" value="UniProtKB-UniRule"/>
</dbReference>
<sequence length="284" mass="32812">MSLTNFLRTFHPSPILFSLGPINIYWYGFFIVLGVLSALTVAIILEKFYALKSDTIIDLSLWLILGGLTGARLYDVFLEWPYFLAHPLDVFKVWQGGLAIHGAIIGGSVALWWYTKRFKHNFWQLAAIAVTALPLAQALGRWGNFFNQELFGRPTNLPWGIPIDPANRPWQYLDFTYFHPTFLYEAMGNLIIFIILISCQIWIIKKQKIISSSYFQLLTFYFLLYSLLRFSLEFIRLDPTPIISGLRFPQLISILVIISCLIYWALKFSRKISQNSSPKPILEK</sequence>